<dbReference type="InterPro" id="IPR054585">
    <property type="entry name" value="NDH2-like_C"/>
</dbReference>
<keyword evidence="6 12" id="KW-0560">Oxidoreductase</keyword>
<keyword evidence="4" id="KW-0274">FAD</keyword>
<dbReference type="EC" id="1.6.5.9" evidence="2"/>
<dbReference type="Gene3D" id="3.50.50.100">
    <property type="match status" value="1"/>
</dbReference>
<dbReference type="Proteomes" id="UP000323917">
    <property type="component" value="Chromosome"/>
</dbReference>
<evidence type="ECO:0000256" key="1">
    <source>
        <dbReference type="ARBA" id="ARBA00005272"/>
    </source>
</evidence>
<evidence type="ECO:0000256" key="6">
    <source>
        <dbReference type="ARBA" id="ARBA00023002"/>
    </source>
</evidence>
<dbReference type="PANTHER" id="PTHR43706">
    <property type="entry name" value="NADH DEHYDROGENASE"/>
    <property type="match status" value="1"/>
</dbReference>
<keyword evidence="3" id="KW-0285">Flavoprotein</keyword>
<feature type="domain" description="FAD/NAD(P)-binding" evidence="10">
    <location>
        <begin position="13"/>
        <end position="337"/>
    </location>
</feature>
<keyword evidence="9" id="KW-1133">Transmembrane helix</keyword>
<feature type="domain" description="External alternative NADH-ubiquinone oxidoreductase-like C-terminal" evidence="11">
    <location>
        <begin position="360"/>
        <end position="412"/>
    </location>
</feature>
<dbReference type="PANTHER" id="PTHR43706:SF47">
    <property type="entry name" value="EXTERNAL NADH-UBIQUINONE OXIDOREDUCTASE 1, MITOCHONDRIAL-RELATED"/>
    <property type="match status" value="1"/>
</dbReference>
<dbReference type="KEGG" id="bgok:Pr1d_41500"/>
<accession>A0A5B9QD44</accession>
<dbReference type="GO" id="GO:0050136">
    <property type="term" value="F:NADH dehydrogenase (quinone) (non-electrogenic) activity"/>
    <property type="evidence" value="ECO:0007669"/>
    <property type="project" value="UniProtKB-EC"/>
</dbReference>
<evidence type="ECO:0000313" key="13">
    <source>
        <dbReference type="Proteomes" id="UP000323917"/>
    </source>
</evidence>
<dbReference type="PRINTS" id="PR00411">
    <property type="entry name" value="PNDRDTASEI"/>
</dbReference>
<evidence type="ECO:0000256" key="5">
    <source>
        <dbReference type="ARBA" id="ARBA00022946"/>
    </source>
</evidence>
<dbReference type="EMBL" id="CP042913">
    <property type="protein sequence ID" value="QEG36814.1"/>
    <property type="molecule type" value="Genomic_DNA"/>
</dbReference>
<feature type="transmembrane region" description="Helical" evidence="9">
    <location>
        <begin position="379"/>
        <end position="399"/>
    </location>
</feature>
<protein>
    <recommendedName>
        <fullName evidence="2">NADH:ubiquinone reductase (non-electrogenic)</fullName>
        <ecNumber evidence="2">1.6.5.9</ecNumber>
    </recommendedName>
</protein>
<keyword evidence="9" id="KW-0472">Membrane</keyword>
<sequence>MANKTDNTIRRHQVVIIGGGFAGFTAASRLRGAPVDVTLIDRRNFHLFQPLLYQVATGGLSPANIAAPLRGLLGKQANCQVLMEEVTDIDVQNRSVCVFGGELKYDTLVVAAGSRHSYFGHPEWETLAPGLKTIEDATEIRRRVLSAFEAAELSQDASERRRLLNFVIVGAGPTGVELAGALAEIARHSLKEDFRHIDPSDARILLIEAGDRVLSSYPADLSEKGQRALEKLGVTVRTNASVEEITDAMVRLRTEAGKETIPTKTVLWAAGVETSPLAKKLAVATGLELDRAGKIAVDPDLCLAGYPEILVLGDMANCLDKEGKPLPGVAPVAISQGKYAAKLINNRLRNRPTPHFHFNHRGSLATIGKSSAVAELGRFHFSGLFAWLLWLLIHLMNIVTFRNRLLVLLQWGWSYFTHDRSARLITGEKSTSEIAELASPNTP</sequence>
<keyword evidence="9" id="KW-0812">Transmembrane</keyword>
<dbReference type="InterPro" id="IPR023753">
    <property type="entry name" value="FAD/NAD-binding_dom"/>
</dbReference>
<dbReference type="OrthoDB" id="9781621at2"/>
<evidence type="ECO:0000313" key="12">
    <source>
        <dbReference type="EMBL" id="QEG36814.1"/>
    </source>
</evidence>
<dbReference type="AlphaFoldDB" id="A0A5B9QD44"/>
<dbReference type="PRINTS" id="PR00368">
    <property type="entry name" value="FADPNR"/>
</dbReference>
<evidence type="ECO:0000259" key="10">
    <source>
        <dbReference type="Pfam" id="PF07992"/>
    </source>
</evidence>
<comment type="similarity">
    <text evidence="1">Belongs to the NADH dehydrogenase family.</text>
</comment>
<proteinExistence type="inferred from homology"/>
<evidence type="ECO:0000256" key="9">
    <source>
        <dbReference type="SAM" id="Phobius"/>
    </source>
</evidence>
<dbReference type="Pfam" id="PF22366">
    <property type="entry name" value="NDH2_C"/>
    <property type="match status" value="1"/>
</dbReference>
<organism evidence="12 13">
    <name type="scientific">Bythopirellula goksoeyrii</name>
    <dbReference type="NCBI Taxonomy" id="1400387"/>
    <lineage>
        <taxon>Bacteria</taxon>
        <taxon>Pseudomonadati</taxon>
        <taxon>Planctomycetota</taxon>
        <taxon>Planctomycetia</taxon>
        <taxon>Pirellulales</taxon>
        <taxon>Lacipirellulaceae</taxon>
        <taxon>Bythopirellula</taxon>
    </lineage>
</organism>
<evidence type="ECO:0000256" key="8">
    <source>
        <dbReference type="ARBA" id="ARBA00047599"/>
    </source>
</evidence>
<evidence type="ECO:0000256" key="7">
    <source>
        <dbReference type="ARBA" id="ARBA00023027"/>
    </source>
</evidence>
<keyword evidence="7" id="KW-0520">NAD</keyword>
<keyword evidence="13" id="KW-1185">Reference proteome</keyword>
<evidence type="ECO:0000256" key="3">
    <source>
        <dbReference type="ARBA" id="ARBA00022630"/>
    </source>
</evidence>
<reference evidence="12 13" key="1">
    <citation type="submission" date="2019-08" db="EMBL/GenBank/DDBJ databases">
        <title>Deep-cultivation of Planctomycetes and their phenomic and genomic characterization uncovers novel biology.</title>
        <authorList>
            <person name="Wiegand S."/>
            <person name="Jogler M."/>
            <person name="Boedeker C."/>
            <person name="Pinto D."/>
            <person name="Vollmers J."/>
            <person name="Rivas-Marin E."/>
            <person name="Kohn T."/>
            <person name="Peeters S.H."/>
            <person name="Heuer A."/>
            <person name="Rast P."/>
            <person name="Oberbeckmann S."/>
            <person name="Bunk B."/>
            <person name="Jeske O."/>
            <person name="Meyerdierks A."/>
            <person name="Storesund J.E."/>
            <person name="Kallscheuer N."/>
            <person name="Luecker S."/>
            <person name="Lage O.M."/>
            <person name="Pohl T."/>
            <person name="Merkel B.J."/>
            <person name="Hornburger P."/>
            <person name="Mueller R.-W."/>
            <person name="Bruemmer F."/>
            <person name="Labrenz M."/>
            <person name="Spormann A.M."/>
            <person name="Op den Camp H."/>
            <person name="Overmann J."/>
            <person name="Amann R."/>
            <person name="Jetten M.S.M."/>
            <person name="Mascher T."/>
            <person name="Medema M.H."/>
            <person name="Devos D.P."/>
            <person name="Kaster A.-K."/>
            <person name="Ovreas L."/>
            <person name="Rohde M."/>
            <person name="Galperin M.Y."/>
            <person name="Jogler C."/>
        </authorList>
    </citation>
    <scope>NUCLEOTIDE SEQUENCE [LARGE SCALE GENOMIC DNA]</scope>
    <source>
        <strain evidence="12 13">Pr1d</strain>
    </source>
</reference>
<dbReference type="InterPro" id="IPR045024">
    <property type="entry name" value="NDH-2"/>
</dbReference>
<dbReference type="SUPFAM" id="SSF51905">
    <property type="entry name" value="FAD/NAD(P)-binding domain"/>
    <property type="match status" value="1"/>
</dbReference>
<evidence type="ECO:0000256" key="4">
    <source>
        <dbReference type="ARBA" id="ARBA00022827"/>
    </source>
</evidence>
<evidence type="ECO:0000256" key="2">
    <source>
        <dbReference type="ARBA" id="ARBA00012637"/>
    </source>
</evidence>
<gene>
    <name evidence="12" type="primary">ndh</name>
    <name evidence="12" type="ORF">Pr1d_41500</name>
</gene>
<name>A0A5B9QD44_9BACT</name>
<dbReference type="InterPro" id="IPR036188">
    <property type="entry name" value="FAD/NAD-bd_sf"/>
</dbReference>
<evidence type="ECO:0000259" key="11">
    <source>
        <dbReference type="Pfam" id="PF22366"/>
    </source>
</evidence>
<keyword evidence="5" id="KW-0809">Transit peptide</keyword>
<comment type="catalytic activity">
    <reaction evidence="8">
        <text>a quinone + NADH + H(+) = a quinol + NAD(+)</text>
        <dbReference type="Rhea" id="RHEA:46160"/>
        <dbReference type="ChEBI" id="CHEBI:15378"/>
        <dbReference type="ChEBI" id="CHEBI:24646"/>
        <dbReference type="ChEBI" id="CHEBI:57540"/>
        <dbReference type="ChEBI" id="CHEBI:57945"/>
        <dbReference type="ChEBI" id="CHEBI:132124"/>
        <dbReference type="EC" id="1.6.5.9"/>
    </reaction>
</comment>
<dbReference type="RefSeq" id="WP_148075120.1">
    <property type="nucleotide sequence ID" value="NZ_CP042913.1"/>
</dbReference>
<dbReference type="Pfam" id="PF07992">
    <property type="entry name" value="Pyr_redox_2"/>
    <property type="match status" value="1"/>
</dbReference>